<dbReference type="EMBL" id="JACHGF010000010">
    <property type="protein sequence ID" value="MBB5286601.1"/>
    <property type="molecule type" value="Genomic_DNA"/>
</dbReference>
<evidence type="ECO:0000313" key="2">
    <source>
        <dbReference type="Proteomes" id="UP000557307"/>
    </source>
</evidence>
<keyword evidence="2" id="KW-1185">Reference proteome</keyword>
<gene>
    <name evidence="1" type="ORF">HNQ92_004762</name>
</gene>
<organism evidence="1 2">
    <name type="scientific">Rhabdobacter roseus</name>
    <dbReference type="NCBI Taxonomy" id="1655419"/>
    <lineage>
        <taxon>Bacteria</taxon>
        <taxon>Pseudomonadati</taxon>
        <taxon>Bacteroidota</taxon>
        <taxon>Cytophagia</taxon>
        <taxon>Cytophagales</taxon>
        <taxon>Cytophagaceae</taxon>
        <taxon>Rhabdobacter</taxon>
    </lineage>
</organism>
<sequence>MNILYNNSICNSSILGYHPKFTKEQEQQIFATFFEQLLLFDCIVISTDKDNFSLTFLISRLGLETVERLIRSGYIKFSIKSAIIVTGTGHQKEDGSIDESVIYSQPPIVGGVLGDAELDPEKNAFRALSRFEIDKKRRNKLIDKIAKSYLSTDNMKIGVDTTDFILNSYQQNHLEHLGLPFLKDPQDLDIEERRKLLDLANSILEAGIISKNGFKSYNNYGEFEIAEKSFENIGKAYNISSNVSEILKIENTPDLRQIFLNNQFEVDDIFKLRHLKTAKYFRKWINEVGENANSNEVTEAYLAEIKEAKSFFNTTKGKIIKNTFMYGATSGLGMLIAGQVGAVVGGVIKPFVEPAVDYGLGLIEEFTVDGLFAGKTPKIYIDKLKDEIK</sequence>
<dbReference type="AlphaFoldDB" id="A0A840TRQ5"/>
<accession>A0A840TRQ5</accession>
<evidence type="ECO:0000313" key="1">
    <source>
        <dbReference type="EMBL" id="MBB5286601.1"/>
    </source>
</evidence>
<name>A0A840TRQ5_9BACT</name>
<proteinExistence type="predicted"/>
<protein>
    <submittedName>
        <fullName evidence="1">Uncharacterized protein</fullName>
    </submittedName>
</protein>
<dbReference type="RefSeq" id="WP_184177901.1">
    <property type="nucleotide sequence ID" value="NZ_JACHGF010000010.1"/>
</dbReference>
<reference evidence="1 2" key="1">
    <citation type="submission" date="2020-08" db="EMBL/GenBank/DDBJ databases">
        <title>Genomic Encyclopedia of Type Strains, Phase IV (KMG-IV): sequencing the most valuable type-strain genomes for metagenomic binning, comparative biology and taxonomic classification.</title>
        <authorList>
            <person name="Goeker M."/>
        </authorList>
    </citation>
    <scope>NUCLEOTIDE SEQUENCE [LARGE SCALE GENOMIC DNA]</scope>
    <source>
        <strain evidence="1 2">DSM 105074</strain>
    </source>
</reference>
<dbReference type="Proteomes" id="UP000557307">
    <property type="component" value="Unassembled WGS sequence"/>
</dbReference>
<comment type="caution">
    <text evidence="1">The sequence shown here is derived from an EMBL/GenBank/DDBJ whole genome shotgun (WGS) entry which is preliminary data.</text>
</comment>